<feature type="domain" description="HTH cro/C1-type" evidence="2">
    <location>
        <begin position="24"/>
        <end position="66"/>
    </location>
</feature>
<gene>
    <name evidence="3" type="primary">higA</name>
    <name evidence="3" type="ORF">D7V64_13660</name>
</gene>
<evidence type="ECO:0000259" key="2">
    <source>
        <dbReference type="PROSITE" id="PS50943"/>
    </source>
</evidence>
<dbReference type="Pfam" id="PF01381">
    <property type="entry name" value="HTH_3"/>
    <property type="match status" value="1"/>
</dbReference>
<organism evidence="3 4">
    <name type="scientific">Acinetobacter cumulans</name>
    <dbReference type="NCBI Taxonomy" id="2136182"/>
    <lineage>
        <taxon>Bacteria</taxon>
        <taxon>Pseudomonadati</taxon>
        <taxon>Pseudomonadota</taxon>
        <taxon>Gammaproteobacteria</taxon>
        <taxon>Moraxellales</taxon>
        <taxon>Moraxellaceae</taxon>
        <taxon>Acinetobacter</taxon>
    </lineage>
</organism>
<accession>A0A3A8FT50</accession>
<protein>
    <submittedName>
        <fullName evidence="3">Addiction module antidote protein, HigA family</fullName>
    </submittedName>
</protein>
<dbReference type="Gene3D" id="1.10.260.40">
    <property type="entry name" value="lambda repressor-like DNA-binding domains"/>
    <property type="match status" value="1"/>
</dbReference>
<evidence type="ECO:0000256" key="1">
    <source>
        <dbReference type="ARBA" id="ARBA00023125"/>
    </source>
</evidence>
<name>A0A3A8FT50_9GAMM</name>
<dbReference type="NCBIfam" id="TIGR02607">
    <property type="entry name" value="antidote_HigA"/>
    <property type="match status" value="1"/>
</dbReference>
<comment type="caution">
    <text evidence="3">The sequence shown here is derived from an EMBL/GenBank/DDBJ whole genome shotgun (WGS) entry which is preliminary data.</text>
</comment>
<dbReference type="CDD" id="cd00093">
    <property type="entry name" value="HTH_XRE"/>
    <property type="match status" value="1"/>
</dbReference>
<dbReference type="EMBL" id="RAXZ01000023">
    <property type="protein sequence ID" value="RKG49598.1"/>
    <property type="molecule type" value="Genomic_DNA"/>
</dbReference>
<proteinExistence type="predicted"/>
<sequence length="94" mass="10619">MNMMFNAPHPGEMLREYIGETPVTEAALALGVTRANLSRILNGHTGISADMAIRLSEALETSPEFWLNLQMQHDLWNASQRQRPVIKKLVQDFV</sequence>
<dbReference type="AlphaFoldDB" id="A0A3A8FT50"/>
<dbReference type="PANTHER" id="PTHR36924:SF1">
    <property type="entry name" value="ANTITOXIN HIGA-1"/>
    <property type="match status" value="1"/>
</dbReference>
<dbReference type="PANTHER" id="PTHR36924">
    <property type="entry name" value="ANTITOXIN HIGA-1"/>
    <property type="match status" value="1"/>
</dbReference>
<dbReference type="InterPro" id="IPR001387">
    <property type="entry name" value="Cro/C1-type_HTH"/>
</dbReference>
<dbReference type="InterPro" id="IPR013430">
    <property type="entry name" value="Toxin_antidote_HigA"/>
</dbReference>
<dbReference type="Proteomes" id="UP000281084">
    <property type="component" value="Unassembled WGS sequence"/>
</dbReference>
<keyword evidence="1" id="KW-0238">DNA-binding</keyword>
<dbReference type="PROSITE" id="PS50943">
    <property type="entry name" value="HTH_CROC1"/>
    <property type="match status" value="1"/>
</dbReference>
<dbReference type="GO" id="GO:0003677">
    <property type="term" value="F:DNA binding"/>
    <property type="evidence" value="ECO:0007669"/>
    <property type="project" value="UniProtKB-KW"/>
</dbReference>
<dbReference type="RefSeq" id="WP_120368045.1">
    <property type="nucleotide sequence ID" value="NZ_RAXZ01000023.1"/>
</dbReference>
<dbReference type="SUPFAM" id="SSF47413">
    <property type="entry name" value="lambda repressor-like DNA-binding domains"/>
    <property type="match status" value="1"/>
</dbReference>
<dbReference type="SMART" id="SM00530">
    <property type="entry name" value="HTH_XRE"/>
    <property type="match status" value="1"/>
</dbReference>
<reference evidence="3 4" key="1">
    <citation type="submission" date="2018-09" db="EMBL/GenBank/DDBJ databases">
        <title>The draft genome of Acinetobacter spp. strains.</title>
        <authorList>
            <person name="Qin J."/>
            <person name="Feng Y."/>
            <person name="Zong Z."/>
        </authorList>
    </citation>
    <scope>NUCLEOTIDE SEQUENCE [LARGE SCALE GENOMIC DNA]</scope>
    <source>
        <strain evidence="3 4">WCHAc060002</strain>
    </source>
</reference>
<dbReference type="InterPro" id="IPR010982">
    <property type="entry name" value="Lambda_DNA-bd_dom_sf"/>
</dbReference>
<evidence type="ECO:0000313" key="3">
    <source>
        <dbReference type="EMBL" id="RKG49598.1"/>
    </source>
</evidence>
<evidence type="ECO:0000313" key="4">
    <source>
        <dbReference type="Proteomes" id="UP000281084"/>
    </source>
</evidence>